<feature type="domain" description="Protein kinase" evidence="10">
    <location>
        <begin position="100"/>
        <end position="347"/>
    </location>
</feature>
<dbReference type="Pfam" id="PF00069">
    <property type="entry name" value="Pkinase"/>
    <property type="match status" value="1"/>
</dbReference>
<dbReference type="Gene3D" id="1.10.510.10">
    <property type="entry name" value="Transferase(Phosphotransferase) domain 1"/>
    <property type="match status" value="1"/>
</dbReference>
<gene>
    <name evidence="11" type="ORF">H4W34_004641</name>
</gene>
<evidence type="ECO:0000256" key="1">
    <source>
        <dbReference type="ARBA" id="ARBA00012513"/>
    </source>
</evidence>
<keyword evidence="3 11" id="KW-0808">Transferase</keyword>
<dbReference type="CDD" id="cd14014">
    <property type="entry name" value="STKc_PknB_like"/>
    <property type="match status" value="1"/>
</dbReference>
<dbReference type="InterPro" id="IPR000719">
    <property type="entry name" value="Prot_kinase_dom"/>
</dbReference>
<dbReference type="PROSITE" id="PS50011">
    <property type="entry name" value="PROTEIN_KINASE_DOM"/>
    <property type="match status" value="1"/>
</dbReference>
<keyword evidence="5 11" id="KW-0418">Kinase</keyword>
<dbReference type="InterPro" id="IPR011009">
    <property type="entry name" value="Kinase-like_dom_sf"/>
</dbReference>
<keyword evidence="2" id="KW-0723">Serine/threonine-protein kinase</keyword>
<sequence>MGTGRTGSARTGTSRSSTRVGGLGAGLVEVPRVPYRDPATAVLAEPKVAESKRYCSHCDEPVGRSRGDRPGRTEGFCPKCGTGFSFTPKLAPDDLVGGQYHVLGCLAHGGLGWIYLAQDKNVSDRWVVLKGLLDSGDADAMAAAAAEKAFLAEVEHPNIVKIYNFVQHAGDGYIVMEYVGGRSLKDILLQRRDEGADALPVAQAIAYALEVLQAFGYLHARGLVYCDFKPDNVIQFEEQLRLIDLGGVRRLDDPDGAIYGTPGYQAPEIADVGPSVSSDLYTVGRTLAVLSFPFKGHTSRFREMLPPRADVPVLEKYESFDRFLRRATHKDPDERFQDAAEMADQLTGVLREVLAAEDGRARPAPSALFGPERFAARATGEDADASALPPVPSATAAAALPVPLVDAGDPAAGFLAGLTSLEPAQLAVTVASAPQQTPEVRLTLARVKIELGEYDEASRLLDEFDADQPGDWRVEWFRTVALLARGELAEAEPRFDRLYDLLPGEAAPKLALAYCRETSAPADAARLYELVWRTDDSFINAAFGLARVRLAAGDRAGAIAALDAVPESSIRRTSAQVAAVTTAVRSRPAAELTAADLVAAGGRLGRLGPDALDVRRRDRLTAEILEAALDWLLIGPGRTDGARGGELLGTELSETPLRRHLEGAYRRLAKIAPDRDECRRLVDAANAVRPRTLL</sequence>
<dbReference type="RefSeq" id="WP_318784282.1">
    <property type="nucleotide sequence ID" value="NZ_JADBDZ010000001.1"/>
</dbReference>
<dbReference type="Gene3D" id="3.30.200.20">
    <property type="entry name" value="Phosphorylase Kinase, domain 1"/>
    <property type="match status" value="1"/>
</dbReference>
<evidence type="ECO:0000256" key="4">
    <source>
        <dbReference type="ARBA" id="ARBA00022741"/>
    </source>
</evidence>
<dbReference type="InterPro" id="IPR031636">
    <property type="entry name" value="PknG_TPR"/>
</dbReference>
<evidence type="ECO:0000259" key="10">
    <source>
        <dbReference type="PROSITE" id="PS50011"/>
    </source>
</evidence>
<dbReference type="Pfam" id="PF16918">
    <property type="entry name" value="PknG_TPR"/>
    <property type="match status" value="1"/>
</dbReference>
<dbReference type="InterPro" id="IPR031634">
    <property type="entry name" value="PknG_rubred"/>
</dbReference>
<feature type="compositionally biased region" description="Low complexity" evidence="9">
    <location>
        <begin position="1"/>
        <end position="20"/>
    </location>
</feature>
<evidence type="ECO:0000313" key="11">
    <source>
        <dbReference type="EMBL" id="MBE1534808.1"/>
    </source>
</evidence>
<dbReference type="InterPro" id="IPR011990">
    <property type="entry name" value="TPR-like_helical_dom_sf"/>
</dbReference>
<proteinExistence type="predicted"/>
<comment type="caution">
    <text evidence="11">The sequence shown here is derived from an EMBL/GenBank/DDBJ whole genome shotgun (WGS) entry which is preliminary data.</text>
</comment>
<dbReference type="SUPFAM" id="SSF56112">
    <property type="entry name" value="Protein kinase-like (PK-like)"/>
    <property type="match status" value="1"/>
</dbReference>
<dbReference type="PANTHER" id="PTHR24363:SF0">
    <property type="entry name" value="SERINE_THREONINE KINASE LIKE DOMAIN CONTAINING 1"/>
    <property type="match status" value="1"/>
</dbReference>
<evidence type="ECO:0000256" key="8">
    <source>
        <dbReference type="ARBA" id="ARBA00048679"/>
    </source>
</evidence>
<evidence type="ECO:0000256" key="3">
    <source>
        <dbReference type="ARBA" id="ARBA00022679"/>
    </source>
</evidence>
<keyword evidence="12" id="KW-1185">Reference proteome</keyword>
<dbReference type="Gene3D" id="1.25.40.10">
    <property type="entry name" value="Tetratricopeptide repeat domain"/>
    <property type="match status" value="1"/>
</dbReference>
<evidence type="ECO:0000256" key="5">
    <source>
        <dbReference type="ARBA" id="ARBA00022777"/>
    </source>
</evidence>
<comment type="catalytic activity">
    <reaction evidence="7">
        <text>L-threonyl-[protein] + ATP = O-phospho-L-threonyl-[protein] + ADP + H(+)</text>
        <dbReference type="Rhea" id="RHEA:46608"/>
        <dbReference type="Rhea" id="RHEA-COMP:11060"/>
        <dbReference type="Rhea" id="RHEA-COMP:11605"/>
        <dbReference type="ChEBI" id="CHEBI:15378"/>
        <dbReference type="ChEBI" id="CHEBI:30013"/>
        <dbReference type="ChEBI" id="CHEBI:30616"/>
        <dbReference type="ChEBI" id="CHEBI:61977"/>
        <dbReference type="ChEBI" id="CHEBI:456216"/>
        <dbReference type="EC" id="2.7.11.1"/>
    </reaction>
</comment>
<evidence type="ECO:0000256" key="6">
    <source>
        <dbReference type="ARBA" id="ARBA00022840"/>
    </source>
</evidence>
<protein>
    <recommendedName>
        <fullName evidence="1">non-specific serine/threonine protein kinase</fullName>
        <ecNumber evidence="1">2.7.11.1</ecNumber>
    </recommendedName>
</protein>
<dbReference type="PANTHER" id="PTHR24363">
    <property type="entry name" value="SERINE/THREONINE PROTEIN KINASE"/>
    <property type="match status" value="1"/>
</dbReference>
<organism evidence="11 12">
    <name type="scientific">Actinomadura algeriensis</name>
    <dbReference type="NCBI Taxonomy" id="1679523"/>
    <lineage>
        <taxon>Bacteria</taxon>
        <taxon>Bacillati</taxon>
        <taxon>Actinomycetota</taxon>
        <taxon>Actinomycetes</taxon>
        <taxon>Streptosporangiales</taxon>
        <taxon>Thermomonosporaceae</taxon>
        <taxon>Actinomadura</taxon>
    </lineage>
</organism>
<keyword evidence="4" id="KW-0547">Nucleotide-binding</keyword>
<accession>A0ABR9JWG0</accession>
<feature type="region of interest" description="Disordered" evidence="9">
    <location>
        <begin position="1"/>
        <end position="23"/>
    </location>
</feature>
<dbReference type="EC" id="2.7.11.1" evidence="1"/>
<comment type="catalytic activity">
    <reaction evidence="8">
        <text>L-seryl-[protein] + ATP = O-phospho-L-seryl-[protein] + ADP + H(+)</text>
        <dbReference type="Rhea" id="RHEA:17989"/>
        <dbReference type="Rhea" id="RHEA-COMP:9863"/>
        <dbReference type="Rhea" id="RHEA-COMP:11604"/>
        <dbReference type="ChEBI" id="CHEBI:15378"/>
        <dbReference type="ChEBI" id="CHEBI:29999"/>
        <dbReference type="ChEBI" id="CHEBI:30616"/>
        <dbReference type="ChEBI" id="CHEBI:83421"/>
        <dbReference type="ChEBI" id="CHEBI:456216"/>
        <dbReference type="EC" id="2.7.11.1"/>
    </reaction>
</comment>
<evidence type="ECO:0000256" key="7">
    <source>
        <dbReference type="ARBA" id="ARBA00047899"/>
    </source>
</evidence>
<evidence type="ECO:0000313" key="12">
    <source>
        <dbReference type="Proteomes" id="UP000627838"/>
    </source>
</evidence>
<dbReference type="Pfam" id="PF16919">
    <property type="entry name" value="PknG_rubred"/>
    <property type="match status" value="1"/>
</dbReference>
<dbReference type="SUPFAM" id="SSF48452">
    <property type="entry name" value="TPR-like"/>
    <property type="match status" value="1"/>
</dbReference>
<name>A0ABR9JWG0_9ACTN</name>
<reference evidence="11 12" key="1">
    <citation type="submission" date="2020-10" db="EMBL/GenBank/DDBJ databases">
        <title>Sequencing the genomes of 1000 actinobacteria strains.</title>
        <authorList>
            <person name="Klenk H.-P."/>
        </authorList>
    </citation>
    <scope>NUCLEOTIDE SEQUENCE [LARGE SCALE GENOMIC DNA]</scope>
    <source>
        <strain evidence="11 12">DSM 46744</strain>
    </source>
</reference>
<dbReference type="EMBL" id="JADBDZ010000001">
    <property type="protein sequence ID" value="MBE1534808.1"/>
    <property type="molecule type" value="Genomic_DNA"/>
</dbReference>
<evidence type="ECO:0000256" key="2">
    <source>
        <dbReference type="ARBA" id="ARBA00022527"/>
    </source>
</evidence>
<evidence type="ECO:0000256" key="9">
    <source>
        <dbReference type="SAM" id="MobiDB-lite"/>
    </source>
</evidence>
<keyword evidence="6" id="KW-0067">ATP-binding</keyword>
<dbReference type="Proteomes" id="UP000627838">
    <property type="component" value="Unassembled WGS sequence"/>
</dbReference>
<dbReference type="GO" id="GO:0004674">
    <property type="term" value="F:protein serine/threonine kinase activity"/>
    <property type="evidence" value="ECO:0007669"/>
    <property type="project" value="UniProtKB-EC"/>
</dbReference>